<organism evidence="1 2">
    <name type="scientific">Trifolium pratense</name>
    <name type="common">Red clover</name>
    <dbReference type="NCBI Taxonomy" id="57577"/>
    <lineage>
        <taxon>Eukaryota</taxon>
        <taxon>Viridiplantae</taxon>
        <taxon>Streptophyta</taxon>
        <taxon>Embryophyta</taxon>
        <taxon>Tracheophyta</taxon>
        <taxon>Spermatophyta</taxon>
        <taxon>Magnoliopsida</taxon>
        <taxon>eudicotyledons</taxon>
        <taxon>Gunneridae</taxon>
        <taxon>Pentapetalae</taxon>
        <taxon>rosids</taxon>
        <taxon>fabids</taxon>
        <taxon>Fabales</taxon>
        <taxon>Fabaceae</taxon>
        <taxon>Papilionoideae</taxon>
        <taxon>50 kb inversion clade</taxon>
        <taxon>NPAAA clade</taxon>
        <taxon>Hologalegina</taxon>
        <taxon>IRL clade</taxon>
        <taxon>Trifolieae</taxon>
        <taxon>Trifolium</taxon>
    </lineage>
</organism>
<accession>A0ACB0L1C3</accession>
<dbReference type="EMBL" id="CASHSV030000409">
    <property type="protein sequence ID" value="CAJ2662468.1"/>
    <property type="molecule type" value="Genomic_DNA"/>
</dbReference>
<evidence type="ECO:0000313" key="1">
    <source>
        <dbReference type="EMBL" id="CAJ2662468.1"/>
    </source>
</evidence>
<evidence type="ECO:0000313" key="2">
    <source>
        <dbReference type="Proteomes" id="UP001177021"/>
    </source>
</evidence>
<sequence>MNNVHFQIGDIKKALSKFSRDRRKRIISLKRQNRIYLNTSSQVSTAIPLTDISNVLGSSIPHAHGQNNDSSTAKRKYTASTSRPRKNKVSAGENVCPNANSPTEIVIPRLTNERRPDPNTSSPVSTAAPLTYISNGENVCPNANGPTEVVIPRLTNELRPDPNTSSPVPLTDISNGSNINQSVYSEVINSNTPNNTEEHVTIVSRHLSPIQGSRLDFDGVSNDETGDTEYPSAGSPGDEFNQLHRCLLYDEAECELCLDVGDPIFVCKFCFSRVWFDERAEQQMTARSIEFSLCCMRGDVQIPYIKKPPDLLHKLLHGTHAKSSNFIRNIRTYNSMFAFTSLGGKVETERNDGWGPPQFILRGQNYHRLGSLLPDQGSTPKFAQLYIYDTINESANRIKHFRSEDSSTHVDPDLVDEIKVMVDTYNEIAKKIRQVRDHVEQGGTPNFSIRLFGKRSRDARMHNLPTCDEVAALIIGDQTDMENGRDIIVRNSSGEFKRLYETEPYFMPLQYPLLFPRGEDGFSPYIPFSTVNKPDKVHKRTSIAIREFIAFRIMDRTVEYGNIVNSRRLFQQFVVDCYTMIESQRLTFIRNNQKSIRCDMLTGLQEALSRGETDASNVGRKIILPPSFTGGNRYMFNNCQDAMAICKKFGYPDLFVTITCNSNWREIQDFVKQRNLTASDRPDIVSRVFKMKLDRLMADFKKEELFGKVDAGMYTVEFQKRGLPHAHILIWLSSNNNLKKVDDIDRIISAELPDSKLYPRLADVVSSYMMHGPCGGARLSSPCMDGVRCTKFFPKAFKQTTTIDDEGYPRYRRRDTGIEIEKQGVYLDNRYVVPYNPYLLIKYAGHVNVEYCNKSNSIKYLFKYVNKGPDRATMQVSVDSQGHDKEKPVDEIKQYYDCYGRFFFLYGYGGTGKTFIWKTLSAAVRSKGLIVLNAASSGIASLLLPGGKTAHSSFGIPIEINELSTSNFKKDSLQAELISEAKLIIWDEAPMMNKLCFECVDRFLRDIMEKKHPLNKYKPFGGITVVLGGDFRQILPVIRRGSRQDIVSSAINSSKLWAHCTVMRLNVNMRLGASSIPAEQKEIADFGKWILSIGDGDDNADGDGQSNIKIPEDLLITDTTNPLMSLVDFVYPNFLDNINNPQFFQERGILAPTLESVDYVNDYLMSLIPGDEREFLSSDSCVRSDENSEIQGDWFTTEFLNDIKVSGIPNHKLKLKVGCPVMLLRNVDQAKGLCNGTRLTVTHLGKKSISATVITGKNAGDKIFIPRFDLLPSDPGLPFKFKRRQFPITLCFAMTINKSQGQSLSHVGIYLPKPVFTHGQLYVAVSRVTSRKGLKLLILDEDDNICSETTNVVYREVFQNV</sequence>
<name>A0ACB0L1C3_TRIPR</name>
<gene>
    <name evidence="1" type="ORF">MILVUS5_LOCUS28047</name>
</gene>
<reference evidence="1" key="1">
    <citation type="submission" date="2023-10" db="EMBL/GenBank/DDBJ databases">
        <authorList>
            <person name="Rodriguez Cubillos JULIANA M."/>
            <person name="De Vega J."/>
        </authorList>
    </citation>
    <scope>NUCLEOTIDE SEQUENCE</scope>
</reference>
<comment type="caution">
    <text evidence="1">The sequence shown here is derived from an EMBL/GenBank/DDBJ whole genome shotgun (WGS) entry which is preliminary data.</text>
</comment>
<keyword evidence="2" id="KW-1185">Reference proteome</keyword>
<protein>
    <submittedName>
        <fullName evidence="1">Uncharacterized protein</fullName>
    </submittedName>
</protein>
<dbReference type="Proteomes" id="UP001177021">
    <property type="component" value="Unassembled WGS sequence"/>
</dbReference>
<proteinExistence type="predicted"/>